<dbReference type="SUPFAM" id="SSF55890">
    <property type="entry name" value="Sporulation response regulatory protein Spo0B"/>
    <property type="match status" value="1"/>
</dbReference>
<accession>A0ABX2HGZ9</accession>
<feature type="domain" description="Sensor histidine kinase NatK-like C-terminal" evidence="4">
    <location>
        <begin position="152"/>
        <end position="238"/>
    </location>
</feature>
<proteinExistence type="predicted"/>
<keyword evidence="1" id="KW-0597">Phosphoprotein</keyword>
<evidence type="ECO:0000256" key="3">
    <source>
        <dbReference type="ARBA" id="ARBA00022777"/>
    </source>
</evidence>
<dbReference type="Proteomes" id="UP000669239">
    <property type="component" value="Unassembled WGS sequence"/>
</dbReference>
<dbReference type="Gene3D" id="1.10.287.130">
    <property type="match status" value="1"/>
</dbReference>
<evidence type="ECO:0000313" key="6">
    <source>
        <dbReference type="EMBL" id="NSJ47708.1"/>
    </source>
</evidence>
<protein>
    <submittedName>
        <fullName evidence="6">GHKL domain-containing protein</fullName>
    </submittedName>
</protein>
<dbReference type="SUPFAM" id="SSF55874">
    <property type="entry name" value="ATPase domain of HSP90 chaperone/DNA topoisomerase II/histidine kinase"/>
    <property type="match status" value="1"/>
</dbReference>
<keyword evidence="3" id="KW-0418">Kinase</keyword>
<name>A0ABX2HGZ9_9FIRM</name>
<dbReference type="InterPro" id="IPR016120">
    <property type="entry name" value="Sig_transdc_His_kin_SpoOB"/>
</dbReference>
<dbReference type="PANTHER" id="PTHR40448:SF1">
    <property type="entry name" value="TWO-COMPONENT SENSOR HISTIDINE KINASE"/>
    <property type="match status" value="1"/>
</dbReference>
<gene>
    <name evidence="6" type="ORF">G5B36_03205</name>
</gene>
<evidence type="ECO:0000259" key="5">
    <source>
        <dbReference type="Pfam" id="PF14689"/>
    </source>
</evidence>
<evidence type="ECO:0000313" key="7">
    <source>
        <dbReference type="Proteomes" id="UP000669239"/>
    </source>
</evidence>
<keyword evidence="7" id="KW-1185">Reference proteome</keyword>
<dbReference type="RefSeq" id="WP_173905949.1">
    <property type="nucleotide sequence ID" value="NZ_JAAITT010000003.1"/>
</dbReference>
<evidence type="ECO:0000256" key="2">
    <source>
        <dbReference type="ARBA" id="ARBA00022679"/>
    </source>
</evidence>
<reference evidence="6 7" key="1">
    <citation type="journal article" date="2020" name="Cell Host Microbe">
        <title>Functional and Genomic Variation between Human-Derived Isolates of Lachnospiraceae Reveals Inter- and Intra-Species Diversity.</title>
        <authorList>
            <person name="Sorbara M.T."/>
            <person name="Littmann E.R."/>
            <person name="Fontana E."/>
            <person name="Moody T.U."/>
            <person name="Kohout C.E."/>
            <person name="Gjonbalaj M."/>
            <person name="Eaton V."/>
            <person name="Seok R."/>
            <person name="Leiner I.M."/>
            <person name="Pamer E.G."/>
        </authorList>
    </citation>
    <scope>NUCLEOTIDE SEQUENCE [LARGE SCALE GENOMIC DNA]</scope>
    <source>
        <strain evidence="6 7">MSK.1.17</strain>
    </source>
</reference>
<dbReference type="InterPro" id="IPR036890">
    <property type="entry name" value="HATPase_C_sf"/>
</dbReference>
<dbReference type="Pfam" id="PF14689">
    <property type="entry name" value="SPOB_a"/>
    <property type="match status" value="1"/>
</dbReference>
<evidence type="ECO:0000256" key="1">
    <source>
        <dbReference type="ARBA" id="ARBA00022553"/>
    </source>
</evidence>
<dbReference type="InterPro" id="IPR032834">
    <property type="entry name" value="NatK-like_C"/>
</dbReference>
<feature type="domain" description="SpoOB alpha-helical" evidence="5">
    <location>
        <begin position="69"/>
        <end position="100"/>
    </location>
</feature>
<dbReference type="Pfam" id="PF14501">
    <property type="entry name" value="HATPase_c_5"/>
    <property type="match status" value="1"/>
</dbReference>
<dbReference type="EMBL" id="JAAITT010000003">
    <property type="protein sequence ID" value="NSJ47708.1"/>
    <property type="molecule type" value="Genomic_DNA"/>
</dbReference>
<evidence type="ECO:0000259" key="4">
    <source>
        <dbReference type="Pfam" id="PF14501"/>
    </source>
</evidence>
<dbReference type="CDD" id="cd16935">
    <property type="entry name" value="HATPase_AgrC-ComD-like"/>
    <property type="match status" value="1"/>
</dbReference>
<keyword evidence="2" id="KW-0808">Transferase</keyword>
<comment type="caution">
    <text evidence="6">The sequence shown here is derived from an EMBL/GenBank/DDBJ whole genome shotgun (WGS) entry which is preliminary data.</text>
</comment>
<dbReference type="InterPro" id="IPR039506">
    <property type="entry name" value="SPOB_a"/>
</dbReference>
<organism evidence="6 7">
    <name type="scientific">Enterocloster aldenensis</name>
    <dbReference type="NCBI Taxonomy" id="358742"/>
    <lineage>
        <taxon>Bacteria</taxon>
        <taxon>Bacillati</taxon>
        <taxon>Bacillota</taxon>
        <taxon>Clostridia</taxon>
        <taxon>Lachnospirales</taxon>
        <taxon>Lachnospiraceae</taxon>
        <taxon>Enterocloster</taxon>
    </lineage>
</organism>
<dbReference type="PANTHER" id="PTHR40448">
    <property type="entry name" value="TWO-COMPONENT SENSOR HISTIDINE KINASE"/>
    <property type="match status" value="1"/>
</dbReference>
<sequence>MPFPKEIGKQFSLLVLQMLGLAALVCTLCAYKRVCDGFRLRSSLASLEQETNAQRTYVEQARMRYGQTRAFRHDIKNHLSVLDGLLRSGQAERAREYLQKLEAVSMGLSFPIQTGNPVMDVLLGDKLELARACGAEVDSSLVLPRPCGVSDLDWCVIFANALDNAIQACAGMEGTTSIRMAGEQQGSFYLLEFENTCLPKASPAMGTGLSNIKTVAEKYGGAMTFETSGALFRLHVLLDISVRPDGISGQMP</sequence>